<sequence length="332" mass="36300">MDGSVQAATPGTPTTNPHLKFHCNPDDNIIVTLTSAETFYYNVEWTCNGSTPSVVTVTTNEQFFVTCNKGENVTVTVLMSSSSTPIPSVTPITIIRNEKETFAFQCTEITSSGIVLFTNTSLNDKIPFAYMGTQKPELQLQMYVTTAANNNIIKSITIGETYKLHIDGPENYVVIPQKCYAADVSSGATGDRNVTLLENGCPCDTDIFKTKFQINSQDLGKVEVDFNGFRFVGSRNIFLECKVHVCPPDGCENSLRTLSETSAGCHDPSKTVAPGTRKRRSVIQQKSIAIARTAFVVHDSRIIASSAVGKEPVSTLIILCGLLLWIFAQRFQ</sequence>
<evidence type="ECO:0000256" key="1">
    <source>
        <dbReference type="ARBA" id="ARBA00023157"/>
    </source>
</evidence>
<dbReference type="Gene3D" id="2.60.40.4100">
    <property type="entry name" value="Zona pellucida, ZP-C domain"/>
    <property type="match status" value="1"/>
</dbReference>
<dbReference type="SMART" id="SM00241">
    <property type="entry name" value="ZP"/>
    <property type="match status" value="1"/>
</dbReference>
<feature type="domain" description="ZP" evidence="2">
    <location>
        <begin position="1"/>
        <end position="272"/>
    </location>
</feature>
<comment type="caution">
    <text evidence="3">The sequence shown here is derived from an EMBL/GenBank/DDBJ whole genome shotgun (WGS) entry which is preliminary data.</text>
</comment>
<reference evidence="3 4" key="1">
    <citation type="journal article" date="2017" name="Nat. Ecol. Evol.">
        <title>Scallop genome provides insights into evolution of bilaterian karyotype and development.</title>
        <authorList>
            <person name="Wang S."/>
            <person name="Zhang J."/>
            <person name="Jiao W."/>
            <person name="Li J."/>
            <person name="Xun X."/>
            <person name="Sun Y."/>
            <person name="Guo X."/>
            <person name="Huan P."/>
            <person name="Dong B."/>
            <person name="Zhang L."/>
            <person name="Hu X."/>
            <person name="Sun X."/>
            <person name="Wang J."/>
            <person name="Zhao C."/>
            <person name="Wang Y."/>
            <person name="Wang D."/>
            <person name="Huang X."/>
            <person name="Wang R."/>
            <person name="Lv J."/>
            <person name="Li Y."/>
            <person name="Zhang Z."/>
            <person name="Liu B."/>
            <person name="Lu W."/>
            <person name="Hui Y."/>
            <person name="Liang J."/>
            <person name="Zhou Z."/>
            <person name="Hou R."/>
            <person name="Li X."/>
            <person name="Liu Y."/>
            <person name="Li H."/>
            <person name="Ning X."/>
            <person name="Lin Y."/>
            <person name="Zhao L."/>
            <person name="Xing Q."/>
            <person name="Dou J."/>
            <person name="Li Y."/>
            <person name="Mao J."/>
            <person name="Guo H."/>
            <person name="Dou H."/>
            <person name="Li T."/>
            <person name="Mu C."/>
            <person name="Jiang W."/>
            <person name="Fu Q."/>
            <person name="Fu X."/>
            <person name="Miao Y."/>
            <person name="Liu J."/>
            <person name="Yu Q."/>
            <person name="Li R."/>
            <person name="Liao H."/>
            <person name="Li X."/>
            <person name="Kong Y."/>
            <person name="Jiang Z."/>
            <person name="Chourrout D."/>
            <person name="Li R."/>
            <person name="Bao Z."/>
        </authorList>
    </citation>
    <scope>NUCLEOTIDE SEQUENCE [LARGE SCALE GENOMIC DNA]</scope>
    <source>
        <strain evidence="3 4">PY_sf001</strain>
    </source>
</reference>
<dbReference type="AlphaFoldDB" id="A0A210R4X3"/>
<protein>
    <recommendedName>
        <fullName evidence="2">ZP domain-containing protein</fullName>
    </recommendedName>
</protein>
<evidence type="ECO:0000259" key="2">
    <source>
        <dbReference type="PROSITE" id="PS51034"/>
    </source>
</evidence>
<dbReference type="Proteomes" id="UP000242188">
    <property type="component" value="Unassembled WGS sequence"/>
</dbReference>
<dbReference type="PROSITE" id="PS51034">
    <property type="entry name" value="ZP_2"/>
    <property type="match status" value="1"/>
</dbReference>
<proteinExistence type="predicted"/>
<gene>
    <name evidence="3" type="ORF">KP79_PYT22114</name>
</gene>
<dbReference type="OrthoDB" id="6211208at2759"/>
<accession>A0A210R4X3</accession>
<keyword evidence="4" id="KW-1185">Reference proteome</keyword>
<evidence type="ECO:0000313" key="4">
    <source>
        <dbReference type="Proteomes" id="UP000242188"/>
    </source>
</evidence>
<keyword evidence="1" id="KW-1015">Disulfide bond</keyword>
<dbReference type="EMBL" id="NEDP02000428">
    <property type="protein sequence ID" value="OWF55964.1"/>
    <property type="molecule type" value="Genomic_DNA"/>
</dbReference>
<organism evidence="3 4">
    <name type="scientific">Mizuhopecten yessoensis</name>
    <name type="common">Japanese scallop</name>
    <name type="synonym">Patinopecten yessoensis</name>
    <dbReference type="NCBI Taxonomy" id="6573"/>
    <lineage>
        <taxon>Eukaryota</taxon>
        <taxon>Metazoa</taxon>
        <taxon>Spiralia</taxon>
        <taxon>Lophotrochozoa</taxon>
        <taxon>Mollusca</taxon>
        <taxon>Bivalvia</taxon>
        <taxon>Autobranchia</taxon>
        <taxon>Pteriomorphia</taxon>
        <taxon>Pectinida</taxon>
        <taxon>Pectinoidea</taxon>
        <taxon>Pectinidae</taxon>
        <taxon>Mizuhopecten</taxon>
    </lineage>
</organism>
<dbReference type="Pfam" id="PF00100">
    <property type="entry name" value="Zona_pellucida"/>
    <property type="match status" value="1"/>
</dbReference>
<dbReference type="InterPro" id="IPR001507">
    <property type="entry name" value="ZP_dom"/>
</dbReference>
<evidence type="ECO:0000313" key="3">
    <source>
        <dbReference type="EMBL" id="OWF55964.1"/>
    </source>
</evidence>
<name>A0A210R4X3_MIZYE</name>
<dbReference type="InterPro" id="IPR055355">
    <property type="entry name" value="ZP-C"/>
</dbReference>
<dbReference type="InterPro" id="IPR042235">
    <property type="entry name" value="ZP-C_dom"/>
</dbReference>